<evidence type="ECO:0000313" key="2">
    <source>
        <dbReference type="EMBL" id="BAC86136.1"/>
    </source>
</evidence>
<organism evidence="2">
    <name type="scientific">Homo sapiens</name>
    <name type="common">Human</name>
    <dbReference type="NCBI Taxonomy" id="9606"/>
    <lineage>
        <taxon>Eukaryota</taxon>
        <taxon>Metazoa</taxon>
        <taxon>Chordata</taxon>
        <taxon>Craniata</taxon>
        <taxon>Vertebrata</taxon>
        <taxon>Euteleostomi</taxon>
        <taxon>Mammalia</taxon>
        <taxon>Eutheria</taxon>
        <taxon>Euarchontoglires</taxon>
        <taxon>Primates</taxon>
        <taxon>Haplorrhini</taxon>
        <taxon>Catarrhini</taxon>
        <taxon>Hominidae</taxon>
        <taxon>Homo</taxon>
    </lineage>
</organism>
<dbReference type="GO" id="GO:0003676">
    <property type="term" value="F:nucleic acid binding"/>
    <property type="evidence" value="ECO:0007669"/>
    <property type="project" value="InterPro"/>
</dbReference>
<name>Q6ZUT2_HUMAN</name>
<protein>
    <submittedName>
        <fullName evidence="2">cDNA FLJ43348 fis, clone NT2RI3008974, moderately similar to Probable transposase</fullName>
    </submittedName>
</protein>
<evidence type="ECO:0000259" key="1">
    <source>
        <dbReference type="Pfam" id="PF03184"/>
    </source>
</evidence>
<feature type="domain" description="DDE-1" evidence="1">
    <location>
        <begin position="8"/>
        <end position="148"/>
    </location>
</feature>
<dbReference type="Pfam" id="PF03184">
    <property type="entry name" value="DDE_1"/>
    <property type="match status" value="1"/>
</dbReference>
<dbReference type="AlphaFoldDB" id="Q6ZUT2"/>
<accession>Q6ZUT2</accession>
<sequence length="161" mass="17901">MTGFKASKNRVTLLSDTNTAADLKLKPVLTAHSENLRILKNCAKSTVPMCNKALMAACLFTISFTEYLKPTTENYCSGKKILFKIVLLFDNGPGHPRALMEVCKEMNAVFMPANTTPVLYSMDHRVILTFKSYYLRNKFCKAIAATHSYSCDGSGQSKLKT</sequence>
<proteinExistence type="evidence at transcript level"/>
<dbReference type="InterPro" id="IPR004875">
    <property type="entry name" value="DDE_SF_endonuclease_dom"/>
</dbReference>
<dbReference type="EMBL" id="AK125338">
    <property type="protein sequence ID" value="BAC86136.1"/>
    <property type="molecule type" value="mRNA"/>
</dbReference>
<reference evidence="2" key="1">
    <citation type="submission" date="2003-07" db="EMBL/GenBank/DDBJ databases">
        <title>NEDO human cDNA sequencing project.</title>
        <authorList>
            <person name="Oshima A."/>
            <person name="Takahashi-Fujii A."/>
            <person name="Tanase T."/>
            <person name="Imose N."/>
            <person name="Takeuchi K."/>
            <person name="Arita M."/>
            <person name="Musashino K."/>
            <person name="Yuuki H."/>
            <person name="Hara H."/>
            <person name="Sugiyama T."/>
            <person name="Irie R."/>
            <person name="Otsuki T."/>
            <person name="Sato H."/>
            <person name="Wakamatsu A."/>
            <person name="Ishii S."/>
            <person name="Yamamoto J."/>
            <person name="Isono Y."/>
            <person name="Kawai-Hio Y."/>
            <person name="Saito K."/>
            <person name="Nishikawa T."/>
            <person name="Kimura K."/>
            <person name="Yamashita H."/>
            <person name="Matsuo K."/>
            <person name="Nakamura Y."/>
            <person name="Sekine M."/>
            <person name="Kikuchi H."/>
            <person name="Kanda K."/>
            <person name="Wagatsuma M."/>
            <person name="Murakawa K."/>
            <person name="Kanehori K."/>
            <person name="Sugiyama A."/>
            <person name="Kawakami B."/>
            <person name="Suzuki Y."/>
            <person name="Sugano S."/>
            <person name="Nagahari K."/>
            <person name="Masuho Y."/>
            <person name="Nagai K."/>
            <person name="Isogai T."/>
        </authorList>
    </citation>
    <scope>NUCLEOTIDE SEQUENCE</scope>
</reference>